<keyword evidence="1" id="KW-0175">Coiled coil</keyword>
<dbReference type="RefSeq" id="WP_140989577.1">
    <property type="nucleotide sequence ID" value="NZ_VHIQ01000002.1"/>
</dbReference>
<dbReference type="AlphaFoldDB" id="A0A506PMZ1"/>
<protein>
    <submittedName>
        <fullName evidence="3">Uncharacterized protein</fullName>
    </submittedName>
</protein>
<proteinExistence type="predicted"/>
<feature type="coiled-coil region" evidence="1">
    <location>
        <begin position="267"/>
        <end position="294"/>
    </location>
</feature>
<accession>A0A506PMZ1</accession>
<keyword evidence="4" id="KW-1185">Reference proteome</keyword>
<evidence type="ECO:0000256" key="1">
    <source>
        <dbReference type="SAM" id="Coils"/>
    </source>
</evidence>
<reference evidence="3 4" key="1">
    <citation type="submission" date="2019-06" db="EMBL/GenBank/DDBJ databases">
        <title>Flavobacteriaceae Paucihalobacterium erythroidium CWB-1, complete genome.</title>
        <authorList>
            <person name="Wu S."/>
        </authorList>
    </citation>
    <scope>NUCLEOTIDE SEQUENCE [LARGE SCALE GENOMIC DNA]</scope>
    <source>
        <strain evidence="3 4">CWB-1</strain>
    </source>
</reference>
<keyword evidence="2" id="KW-0472">Membrane</keyword>
<dbReference type="OrthoDB" id="1186626at2"/>
<comment type="caution">
    <text evidence="3">The sequence shown here is derived from an EMBL/GenBank/DDBJ whole genome shotgun (WGS) entry which is preliminary data.</text>
</comment>
<sequence length="402" mass="46075">MKIFDKLLLPEIKLFGIEIVNHDETIVVVEAYKKNNEIHQLKSFEIGCLNSMDTTKLTNKAVSMVINNNQVISKEALMSSKDFDETSIINQAFPQLNINDFYYNILTHKSQAFISICRKDYMNNIIAQFDGAKIGIKSIFLGNLPISFILTNQESELLFTSNARIECKNSQILNIITSSETKITDQNISGLSINNKQLLPFSAIVATLKPHTGFSQNLQTLLSQSYKQFQQQNLTKSILKFGLSAIFVVLLVNFLVFNSYFNKYNQLAEKKIIYNNTINQIESLQKKITQSEKLVSKLAIVNNPKNAFYLNQIIEMTPNDLLLHSFIYQPISKKIKDEKEIELTTNVINLQGITENHVSFLNWVDKIDALIWVEKCEVINYQFKENQSSEFTLQINIIENTK</sequence>
<keyword evidence="2" id="KW-1133">Transmembrane helix</keyword>
<name>A0A506PMZ1_9FLAO</name>
<gene>
    <name evidence="3" type="ORF">FJ651_06155</name>
</gene>
<dbReference type="EMBL" id="VHIQ01000002">
    <property type="protein sequence ID" value="TPV35101.1"/>
    <property type="molecule type" value="Genomic_DNA"/>
</dbReference>
<organism evidence="3 4">
    <name type="scientific">Paucihalobacter ruber</name>
    <dbReference type="NCBI Taxonomy" id="2567861"/>
    <lineage>
        <taxon>Bacteria</taxon>
        <taxon>Pseudomonadati</taxon>
        <taxon>Bacteroidota</taxon>
        <taxon>Flavobacteriia</taxon>
        <taxon>Flavobacteriales</taxon>
        <taxon>Flavobacteriaceae</taxon>
        <taxon>Paucihalobacter</taxon>
    </lineage>
</organism>
<evidence type="ECO:0000313" key="4">
    <source>
        <dbReference type="Proteomes" id="UP000317332"/>
    </source>
</evidence>
<evidence type="ECO:0000256" key="2">
    <source>
        <dbReference type="SAM" id="Phobius"/>
    </source>
</evidence>
<feature type="transmembrane region" description="Helical" evidence="2">
    <location>
        <begin position="241"/>
        <end position="261"/>
    </location>
</feature>
<dbReference type="Proteomes" id="UP000317332">
    <property type="component" value="Unassembled WGS sequence"/>
</dbReference>
<keyword evidence="2" id="KW-0812">Transmembrane</keyword>
<evidence type="ECO:0000313" key="3">
    <source>
        <dbReference type="EMBL" id="TPV35101.1"/>
    </source>
</evidence>